<accession>A0A1M4SAR5</accession>
<comment type="subcellular location">
    <subcellularLocation>
        <location evidence="1">Membrane</location>
        <topology evidence="1">Multi-pass membrane protein</topology>
    </subcellularLocation>
</comment>
<feature type="transmembrane region" description="Helical" evidence="6">
    <location>
        <begin position="366"/>
        <end position="386"/>
    </location>
</feature>
<evidence type="ECO:0000256" key="1">
    <source>
        <dbReference type="ARBA" id="ARBA00004141"/>
    </source>
</evidence>
<evidence type="ECO:0000256" key="5">
    <source>
        <dbReference type="ARBA" id="ARBA00023136"/>
    </source>
</evidence>
<keyword evidence="2" id="KW-0813">Transport</keyword>
<dbReference type="InterPro" id="IPR004813">
    <property type="entry name" value="OPT"/>
</dbReference>
<evidence type="ECO:0000256" key="2">
    <source>
        <dbReference type="ARBA" id="ARBA00022448"/>
    </source>
</evidence>
<gene>
    <name evidence="7" type="ORF">SAMN02745195_00075</name>
</gene>
<feature type="transmembrane region" description="Helical" evidence="6">
    <location>
        <begin position="66"/>
        <end position="86"/>
    </location>
</feature>
<evidence type="ECO:0000256" key="4">
    <source>
        <dbReference type="ARBA" id="ARBA00022989"/>
    </source>
</evidence>
<dbReference type="PANTHER" id="PTHR31645">
    <property type="entry name" value="OLIGOPEPTIDE TRANSPORTER YGL114W-RELATED"/>
    <property type="match status" value="1"/>
</dbReference>
<feature type="transmembrane region" description="Helical" evidence="6">
    <location>
        <begin position="340"/>
        <end position="359"/>
    </location>
</feature>
<feature type="transmembrane region" description="Helical" evidence="6">
    <location>
        <begin position="503"/>
        <end position="528"/>
    </location>
</feature>
<dbReference type="GO" id="GO:0035673">
    <property type="term" value="F:oligopeptide transmembrane transporter activity"/>
    <property type="evidence" value="ECO:0007669"/>
    <property type="project" value="InterPro"/>
</dbReference>
<feature type="transmembrane region" description="Helical" evidence="6">
    <location>
        <begin position="398"/>
        <end position="416"/>
    </location>
</feature>
<keyword evidence="3 6" id="KW-0812">Transmembrane</keyword>
<feature type="transmembrane region" description="Helical" evidence="6">
    <location>
        <begin position="38"/>
        <end position="60"/>
    </location>
</feature>
<protein>
    <submittedName>
        <fullName evidence="7">Putative oligopeptide transporter, OPT family</fullName>
    </submittedName>
</protein>
<evidence type="ECO:0000256" key="6">
    <source>
        <dbReference type="SAM" id="Phobius"/>
    </source>
</evidence>
<feature type="transmembrane region" description="Helical" evidence="6">
    <location>
        <begin position="98"/>
        <end position="123"/>
    </location>
</feature>
<keyword evidence="4 6" id="KW-1133">Transmembrane helix</keyword>
<feature type="transmembrane region" description="Helical" evidence="6">
    <location>
        <begin position="251"/>
        <end position="273"/>
    </location>
</feature>
<sequence length="649" mass="68521">MAKAQGSEKRKLSHDAYGGVHGSEYIPFIPADKALPELTAVAVIVGSLFAILFAAANAYLGLKAGMTISAAIPAAVLATALLKGIFKRDSILESNLVMAIAATGESLAGGIIFTLPAIILWGFKDQFTLIRIVFVVLIGGLLGALFVIPLRRYLTVEEHGKLIYPEGMAAAEVLVTSNQGGTGFMTVLSGMLVGGIYKLLSGGFGMWSEDPSWVIKRFESTEVGVNVLASLMGVGFIVGLDVALYMLAGSVLAWLGLIPLIKFFGTGLTTPVYPAADLIKDMSAGAIWSKYVRYIGAGGVLAGGFISLIKALPTIIKAFRESIVGIGMKGKEVKRTDIDVSLTWVIFGAAFVFFVAWLIPSLGVTALGSLLAILFAFFFAVVSARITGLVGVSNNPVSGMTIATLLIVTSVLKLVGVVGNEGMVIAITIGGIVCVASAIAGANAQSLKTTFIIGGTPKYVEIFTYVGIIAASVFAGLVLILLNNAYGFGSKDIPAPQATIMSMVVKGIMTGDLPWTFIIAGVFMGIMAEMMHVPVLPFALGLYLPFELSAAIAVGGIIRWIVDQRYRKDEKLQKEKVEKGILIASGLVAGDALMGLIIAAFVALKINIGFASDWITNTSSFAPWFSLIMFLLVGLFLYLYTCKNDKEEA</sequence>
<name>A0A1M4SAR5_9THEO</name>
<feature type="transmembrane region" description="Helical" evidence="6">
    <location>
        <begin position="582"/>
        <end position="604"/>
    </location>
</feature>
<keyword evidence="8" id="KW-1185">Reference proteome</keyword>
<reference evidence="8" key="1">
    <citation type="submission" date="2016-11" db="EMBL/GenBank/DDBJ databases">
        <authorList>
            <person name="Varghese N."/>
            <person name="Submissions S."/>
        </authorList>
    </citation>
    <scope>NUCLEOTIDE SEQUENCE [LARGE SCALE GENOMIC DNA]</scope>
    <source>
        <strain evidence="8">DSM 18761</strain>
    </source>
</reference>
<organism evidence="7 8">
    <name type="scientific">Thermoanaerobacter uzonensis DSM 18761</name>
    <dbReference type="NCBI Taxonomy" id="1123369"/>
    <lineage>
        <taxon>Bacteria</taxon>
        <taxon>Bacillati</taxon>
        <taxon>Bacillota</taxon>
        <taxon>Clostridia</taxon>
        <taxon>Thermoanaerobacterales</taxon>
        <taxon>Thermoanaerobacteraceae</taxon>
        <taxon>Thermoanaerobacter</taxon>
    </lineage>
</organism>
<feature type="transmembrane region" description="Helical" evidence="6">
    <location>
        <begin position="462"/>
        <end position="482"/>
    </location>
</feature>
<proteinExistence type="predicted"/>
<feature type="transmembrane region" description="Helical" evidence="6">
    <location>
        <begin position="294"/>
        <end position="320"/>
    </location>
</feature>
<dbReference type="Proteomes" id="UP000184127">
    <property type="component" value="Unassembled WGS sequence"/>
</dbReference>
<dbReference type="NCBIfam" id="TIGR00733">
    <property type="entry name" value="OPT family oligopeptide transporter"/>
    <property type="match status" value="1"/>
</dbReference>
<dbReference type="GO" id="GO:0016020">
    <property type="term" value="C:membrane"/>
    <property type="evidence" value="ECO:0007669"/>
    <property type="project" value="UniProtKB-SubCell"/>
</dbReference>
<keyword evidence="5 6" id="KW-0472">Membrane</keyword>
<dbReference type="RefSeq" id="WP_072966436.1">
    <property type="nucleotide sequence ID" value="NZ_FQUR01000006.1"/>
</dbReference>
<dbReference type="NCBIfam" id="TIGR00728">
    <property type="entry name" value="OPT_sfam"/>
    <property type="match status" value="1"/>
</dbReference>
<dbReference type="EMBL" id="FQUR01000006">
    <property type="protein sequence ID" value="SHE29279.1"/>
    <property type="molecule type" value="Genomic_DNA"/>
</dbReference>
<evidence type="ECO:0000256" key="3">
    <source>
        <dbReference type="ARBA" id="ARBA00022692"/>
    </source>
</evidence>
<dbReference type="InterPro" id="IPR045035">
    <property type="entry name" value="YSL-like"/>
</dbReference>
<dbReference type="AlphaFoldDB" id="A0A1M4SAR5"/>
<dbReference type="InterPro" id="IPR004814">
    <property type="entry name" value="Oligopep_transpt"/>
</dbReference>
<feature type="transmembrane region" description="Helical" evidence="6">
    <location>
        <begin position="423"/>
        <end position="442"/>
    </location>
</feature>
<evidence type="ECO:0000313" key="8">
    <source>
        <dbReference type="Proteomes" id="UP000184127"/>
    </source>
</evidence>
<feature type="transmembrane region" description="Helical" evidence="6">
    <location>
        <begin position="223"/>
        <end position="245"/>
    </location>
</feature>
<dbReference type="PANTHER" id="PTHR31645:SF0">
    <property type="entry name" value="OLIGOPEPTIDE TRANSPORTER YGL114W-RELATED"/>
    <property type="match status" value="1"/>
</dbReference>
<evidence type="ECO:0000313" key="7">
    <source>
        <dbReference type="EMBL" id="SHE29279.1"/>
    </source>
</evidence>
<feature type="transmembrane region" description="Helical" evidence="6">
    <location>
        <begin position="129"/>
        <end position="148"/>
    </location>
</feature>
<feature type="transmembrane region" description="Helical" evidence="6">
    <location>
        <begin position="540"/>
        <end position="562"/>
    </location>
</feature>
<dbReference type="Pfam" id="PF03169">
    <property type="entry name" value="OPT"/>
    <property type="match status" value="1"/>
</dbReference>
<feature type="transmembrane region" description="Helical" evidence="6">
    <location>
        <begin position="624"/>
        <end position="641"/>
    </location>
</feature>